<dbReference type="PROSITE" id="PS51257">
    <property type="entry name" value="PROKAR_LIPOPROTEIN"/>
    <property type="match status" value="1"/>
</dbReference>
<evidence type="ECO:0000256" key="4">
    <source>
        <dbReference type="ARBA" id="ARBA00023136"/>
    </source>
</evidence>
<proteinExistence type="inferred from homology"/>
<evidence type="ECO:0000256" key="1">
    <source>
        <dbReference type="ARBA" id="ARBA00004442"/>
    </source>
</evidence>
<keyword evidence="10" id="KW-1185">Reference proteome</keyword>
<feature type="chain" id="PRO_5013088180" evidence="6">
    <location>
        <begin position="24"/>
        <end position="487"/>
    </location>
</feature>
<keyword evidence="5" id="KW-0998">Cell outer membrane</keyword>
<dbReference type="GO" id="GO:0009279">
    <property type="term" value="C:cell outer membrane"/>
    <property type="evidence" value="ECO:0007669"/>
    <property type="project" value="UniProtKB-SubCell"/>
</dbReference>
<dbReference type="EMBL" id="FRYK01000001">
    <property type="protein sequence ID" value="SHO71877.1"/>
    <property type="molecule type" value="Genomic_DNA"/>
</dbReference>
<comment type="similarity">
    <text evidence="2">Belongs to the SusD family.</text>
</comment>
<accession>A0A1M7ZTD7</accession>
<evidence type="ECO:0000256" key="2">
    <source>
        <dbReference type="ARBA" id="ARBA00006275"/>
    </source>
</evidence>
<evidence type="ECO:0000259" key="7">
    <source>
        <dbReference type="Pfam" id="PF07980"/>
    </source>
</evidence>
<dbReference type="AlphaFoldDB" id="A0A1M7ZTD7"/>
<evidence type="ECO:0000259" key="8">
    <source>
        <dbReference type="Pfam" id="PF14322"/>
    </source>
</evidence>
<dbReference type="Pfam" id="PF07980">
    <property type="entry name" value="SusD_RagB"/>
    <property type="match status" value="1"/>
</dbReference>
<dbReference type="RefSeq" id="WP_073582336.1">
    <property type="nucleotide sequence ID" value="NZ_CBCSEA010000003.1"/>
</dbReference>
<evidence type="ECO:0000256" key="5">
    <source>
        <dbReference type="ARBA" id="ARBA00023237"/>
    </source>
</evidence>
<dbReference type="OrthoDB" id="1100079at2"/>
<feature type="domain" description="SusD-like N-terminal" evidence="8">
    <location>
        <begin position="98"/>
        <end position="241"/>
    </location>
</feature>
<organism evidence="9 10">
    <name type="scientific">Flavobacterium cucumis</name>
    <dbReference type="NCBI Taxonomy" id="416016"/>
    <lineage>
        <taxon>Bacteria</taxon>
        <taxon>Pseudomonadati</taxon>
        <taxon>Bacteroidota</taxon>
        <taxon>Flavobacteriia</taxon>
        <taxon>Flavobacteriales</taxon>
        <taxon>Flavobacteriaceae</taxon>
        <taxon>Flavobacterium</taxon>
    </lineage>
</organism>
<keyword evidence="4" id="KW-0472">Membrane</keyword>
<dbReference type="Proteomes" id="UP000184611">
    <property type="component" value="Unassembled WGS sequence"/>
</dbReference>
<feature type="signal peptide" evidence="6">
    <location>
        <begin position="1"/>
        <end position="23"/>
    </location>
</feature>
<dbReference type="InterPro" id="IPR012944">
    <property type="entry name" value="SusD_RagB_dom"/>
</dbReference>
<evidence type="ECO:0000313" key="9">
    <source>
        <dbReference type="EMBL" id="SHO71877.1"/>
    </source>
</evidence>
<evidence type="ECO:0000313" key="10">
    <source>
        <dbReference type="Proteomes" id="UP000184611"/>
    </source>
</evidence>
<evidence type="ECO:0000256" key="6">
    <source>
        <dbReference type="SAM" id="SignalP"/>
    </source>
</evidence>
<dbReference type="Pfam" id="PF14322">
    <property type="entry name" value="SusD-like_3"/>
    <property type="match status" value="1"/>
</dbReference>
<dbReference type="SUPFAM" id="SSF48452">
    <property type="entry name" value="TPR-like"/>
    <property type="match status" value="1"/>
</dbReference>
<evidence type="ECO:0000256" key="3">
    <source>
        <dbReference type="ARBA" id="ARBA00022729"/>
    </source>
</evidence>
<dbReference type="InterPro" id="IPR033985">
    <property type="entry name" value="SusD-like_N"/>
</dbReference>
<sequence>MKKRTLILSFFTPLLFLTVGCNSDFLETSPTEFLTQEQLGEASQNNPDLLRGTVSGIYSLMFEVGTGGTTDHTDFGQKGVDIWTDMLSGDIALSQNTYNWYRNFVDYQSTVDFTRNENYIPWRYYYRIIRSTNIVITALGGNDAVPALAENRWLMGQAKALRAYSYFYLAQIYTRDYDASREILPIYTETTQQSLPKSTTAEVYDLIESDLQDAISLMSDFNRTAKNQVDQNVAKALLAYTYAAMGNNEDAYLLTEEIINSGVYPLTTATELLGGFNNINTSPSWMWGVDLTTDQGLDLISWWGQMDLYTYSYQWAGDRKSIDRTLFNAIPSDDVRKGQFDTQLRPVNKFYDPNRVIGGQRVVVTDYVYMRIDEIYLLNAETAAKTGRETEAQNRLIQLLTSRIPSTSYISSLTGNALQDEIYKQTRIELWGEGKSYLAMKRNQATINRGTNHLFQPGVAVPYNDPRLKFSIPQAEILYNPNINDQN</sequence>
<feature type="domain" description="RagB/SusD" evidence="7">
    <location>
        <begin position="323"/>
        <end position="465"/>
    </location>
</feature>
<name>A0A1M7ZTD7_9FLAO</name>
<reference evidence="10" key="1">
    <citation type="submission" date="2016-12" db="EMBL/GenBank/DDBJ databases">
        <authorList>
            <person name="Varghese N."/>
            <person name="Submissions S."/>
        </authorList>
    </citation>
    <scope>NUCLEOTIDE SEQUENCE [LARGE SCALE GENOMIC DNA]</scope>
    <source>
        <strain evidence="10">DSM 18830</strain>
    </source>
</reference>
<comment type="subcellular location">
    <subcellularLocation>
        <location evidence="1">Cell outer membrane</location>
    </subcellularLocation>
</comment>
<gene>
    <name evidence="9" type="ORF">SAMN05443547_0193</name>
</gene>
<keyword evidence="3 6" id="KW-0732">Signal</keyword>
<dbReference type="STRING" id="416016.SAMN05443547_0193"/>
<dbReference type="InterPro" id="IPR011990">
    <property type="entry name" value="TPR-like_helical_dom_sf"/>
</dbReference>
<protein>
    <submittedName>
        <fullName evidence="9">SusD family protein</fullName>
    </submittedName>
</protein>
<dbReference type="Gene3D" id="1.25.40.390">
    <property type="match status" value="1"/>
</dbReference>